<dbReference type="SUPFAM" id="SSF55729">
    <property type="entry name" value="Acyl-CoA N-acyltransferases (Nat)"/>
    <property type="match status" value="1"/>
</dbReference>
<dbReference type="InterPro" id="IPR016181">
    <property type="entry name" value="Acyl_CoA_acyltransferase"/>
</dbReference>
<accession>A0A225D7I5</accession>
<dbReference type="RefSeq" id="WP_088260782.1">
    <property type="nucleotide sequence ID" value="NZ_NIDE01000020.1"/>
</dbReference>
<dbReference type="Gene3D" id="3.40.630.30">
    <property type="match status" value="1"/>
</dbReference>
<sequence length="314" mass="33501">MTELTALSATLSAELVAELERFEQQFTYPLGPERWFRISHGADYSRFFRAMGEATSLVACRGGRVVGTLGVAVRDLVLPDGERRSAAYFGDLKIAPSARGGRVLPDLANGAREWVGDKVVAAFAVVMGGTPVTPERYTGRLGIPIFREVGRVSVLRFDTSVGARIAPEWVVPVDIARARLRTLARGRYHTDDGTSAVRSEIDPVGLVAPNGSAGGWVEDTARAKRLIANDGTELRSAHLSGFGYASPGSGAALLRTALGIAFERTFPALFVAVPLEETDSILQLLPDVPVTVAPAIVYGAGLQPSVWNVNTAEI</sequence>
<evidence type="ECO:0000313" key="2">
    <source>
        <dbReference type="Proteomes" id="UP000214646"/>
    </source>
</evidence>
<reference evidence="2" key="1">
    <citation type="submission" date="2017-06" db="EMBL/GenBank/DDBJ databases">
        <title>Genome analysis of Fimbriiglobus ruber SP5, the first member of the order Planctomycetales with confirmed chitinolytic capability.</title>
        <authorList>
            <person name="Ravin N.V."/>
            <person name="Rakitin A.L."/>
            <person name="Ivanova A.A."/>
            <person name="Beletsky A.V."/>
            <person name="Kulichevskaya I.S."/>
            <person name="Mardanov A.V."/>
            <person name="Dedysh S.N."/>
        </authorList>
    </citation>
    <scope>NUCLEOTIDE SEQUENCE [LARGE SCALE GENOMIC DNA]</scope>
    <source>
        <strain evidence="2">SP5</strain>
    </source>
</reference>
<gene>
    <name evidence="1" type="ORF">FRUB_10479</name>
</gene>
<comment type="caution">
    <text evidence="1">The sequence shown here is derived from an EMBL/GenBank/DDBJ whole genome shotgun (WGS) entry which is preliminary data.</text>
</comment>
<dbReference type="OrthoDB" id="4711468at2"/>
<dbReference type="AlphaFoldDB" id="A0A225D7I5"/>
<dbReference type="Proteomes" id="UP000214646">
    <property type="component" value="Unassembled WGS sequence"/>
</dbReference>
<dbReference type="EMBL" id="NIDE01000020">
    <property type="protein sequence ID" value="OWK34508.1"/>
    <property type="molecule type" value="Genomic_DNA"/>
</dbReference>
<keyword evidence="2" id="KW-1185">Reference proteome</keyword>
<evidence type="ECO:0008006" key="3">
    <source>
        <dbReference type="Google" id="ProtNLM"/>
    </source>
</evidence>
<protein>
    <recommendedName>
        <fullName evidence="3">N-acetyltransferase domain-containing protein</fullName>
    </recommendedName>
</protein>
<evidence type="ECO:0000313" key="1">
    <source>
        <dbReference type="EMBL" id="OWK34508.1"/>
    </source>
</evidence>
<proteinExistence type="predicted"/>
<organism evidence="1 2">
    <name type="scientific">Fimbriiglobus ruber</name>
    <dbReference type="NCBI Taxonomy" id="1908690"/>
    <lineage>
        <taxon>Bacteria</taxon>
        <taxon>Pseudomonadati</taxon>
        <taxon>Planctomycetota</taxon>
        <taxon>Planctomycetia</taxon>
        <taxon>Gemmatales</taxon>
        <taxon>Gemmataceae</taxon>
        <taxon>Fimbriiglobus</taxon>
    </lineage>
</organism>
<name>A0A225D7I5_9BACT</name>